<dbReference type="InterPro" id="IPR004843">
    <property type="entry name" value="Calcineurin-like_PHP"/>
</dbReference>
<dbReference type="InterPro" id="IPR039331">
    <property type="entry name" value="PAPs-like"/>
</dbReference>
<gene>
    <name evidence="3" type="ORF">GCM10023175_56350</name>
</gene>
<dbReference type="PROSITE" id="PS51318">
    <property type="entry name" value="TAT"/>
    <property type="match status" value="1"/>
</dbReference>
<dbReference type="RefSeq" id="WP_345425104.1">
    <property type="nucleotide sequence ID" value="NZ_BAABGT010000094.1"/>
</dbReference>
<dbReference type="InterPro" id="IPR029052">
    <property type="entry name" value="Metallo-depent_PP-like"/>
</dbReference>
<dbReference type="Proteomes" id="UP001501598">
    <property type="component" value="Unassembled WGS sequence"/>
</dbReference>
<evidence type="ECO:0000259" key="2">
    <source>
        <dbReference type="Pfam" id="PF00149"/>
    </source>
</evidence>
<evidence type="ECO:0000313" key="4">
    <source>
        <dbReference type="Proteomes" id="UP001501598"/>
    </source>
</evidence>
<dbReference type="EMBL" id="BAABGT010000094">
    <property type="protein sequence ID" value="GAA4555679.1"/>
    <property type="molecule type" value="Genomic_DNA"/>
</dbReference>
<dbReference type="SUPFAM" id="SSF56300">
    <property type="entry name" value="Metallo-dependent phosphatases"/>
    <property type="match status" value="1"/>
</dbReference>
<organism evidence="3 4">
    <name type="scientific">Pseudonocardia xishanensis</name>
    <dbReference type="NCBI Taxonomy" id="630995"/>
    <lineage>
        <taxon>Bacteria</taxon>
        <taxon>Bacillati</taxon>
        <taxon>Actinomycetota</taxon>
        <taxon>Actinomycetes</taxon>
        <taxon>Pseudonocardiales</taxon>
        <taxon>Pseudonocardiaceae</taxon>
        <taxon>Pseudonocardia</taxon>
    </lineage>
</organism>
<evidence type="ECO:0000256" key="1">
    <source>
        <dbReference type="ARBA" id="ARBA00022729"/>
    </source>
</evidence>
<accession>A0ABP8S0F6</accession>
<evidence type="ECO:0000313" key="3">
    <source>
        <dbReference type="EMBL" id="GAA4555679.1"/>
    </source>
</evidence>
<sequence>MATIPEDQERLRDLWRRHPVSRRAVLRGATGTAAALALTTGPWAGPARAQADGGRAVVGRHLSFGDDPRTAMAIAGEITARPEGAVLVDLGLDTAYGATLPVEVRNLVTPGAAEQYFAHAAATGLRAGTEYHYRFRLADGRLTPDAVFRTAPAPGDRAPFVFTAFADQGVNTGGGDFANRYRTDEGRTEKPADSLTALVAADRPAFHLLAGDICYADRPGAGKSDDEFDPGLWTAYLTAIERSAATTPWMFATGNHDMEAMYDDGGAGHGYGGHAARLDLPRTGPAGCPSVYVFTHGCVGVVSVDANDLSTEIRATTGYSEGAQTRWLDRTLARLRTDPAITFVVVFFHHCAYSTSDSHASDAGVREALTPLFDRHSVDLAVQGHNHQYERTDPIRGGRPTRVAPDHATVRSDTDGTTYVCVGSGGRASNGWLDGGGDRHRGAPGEDREIRSRVTGEGGEDDETVAWSRVRYRGYAYLRAEVDPGLPGGTASLRLHAITDGGEEIDRVDLTRPVPRLAVAARRPI</sequence>
<proteinExistence type="predicted"/>
<dbReference type="Gene3D" id="3.60.21.10">
    <property type="match status" value="1"/>
</dbReference>
<reference evidence="4" key="1">
    <citation type="journal article" date="2019" name="Int. J. Syst. Evol. Microbiol.">
        <title>The Global Catalogue of Microorganisms (GCM) 10K type strain sequencing project: providing services to taxonomists for standard genome sequencing and annotation.</title>
        <authorList>
            <consortium name="The Broad Institute Genomics Platform"/>
            <consortium name="The Broad Institute Genome Sequencing Center for Infectious Disease"/>
            <person name="Wu L."/>
            <person name="Ma J."/>
        </authorList>
    </citation>
    <scope>NUCLEOTIDE SEQUENCE [LARGE SCALE GENOMIC DNA]</scope>
    <source>
        <strain evidence="4">JCM 17906</strain>
    </source>
</reference>
<feature type="domain" description="Calcineurin-like phosphoesterase" evidence="2">
    <location>
        <begin position="198"/>
        <end position="389"/>
    </location>
</feature>
<comment type="caution">
    <text evidence="3">The sequence shown here is derived from an EMBL/GenBank/DDBJ whole genome shotgun (WGS) entry which is preliminary data.</text>
</comment>
<dbReference type="PANTHER" id="PTHR22953:SF153">
    <property type="entry name" value="PURPLE ACID PHOSPHATASE"/>
    <property type="match status" value="1"/>
</dbReference>
<keyword evidence="4" id="KW-1185">Reference proteome</keyword>
<protein>
    <submittedName>
        <fullName evidence="3">Metallophosphoesterase</fullName>
    </submittedName>
</protein>
<name>A0ABP8S0F6_9PSEU</name>
<dbReference type="InterPro" id="IPR006311">
    <property type="entry name" value="TAT_signal"/>
</dbReference>
<dbReference type="Pfam" id="PF00149">
    <property type="entry name" value="Metallophos"/>
    <property type="match status" value="1"/>
</dbReference>
<dbReference type="PANTHER" id="PTHR22953">
    <property type="entry name" value="ACID PHOSPHATASE RELATED"/>
    <property type="match status" value="1"/>
</dbReference>
<keyword evidence="1" id="KW-0732">Signal</keyword>